<dbReference type="PANTHER" id="PTHR30486">
    <property type="entry name" value="TWITCHING MOTILITY PROTEIN PILT"/>
    <property type="match status" value="1"/>
</dbReference>
<dbReference type="InterPro" id="IPR027417">
    <property type="entry name" value="P-loop_NTPase"/>
</dbReference>
<dbReference type="Gene3D" id="3.30.450.380">
    <property type="match status" value="1"/>
</dbReference>
<dbReference type="GeneID" id="97307003"/>
<dbReference type="Proteomes" id="UP000297385">
    <property type="component" value="Unassembled WGS sequence"/>
</dbReference>
<evidence type="ECO:0000313" key="4">
    <source>
        <dbReference type="Proteomes" id="UP000297385"/>
    </source>
</evidence>
<dbReference type="GO" id="GO:0016887">
    <property type="term" value="F:ATP hydrolysis activity"/>
    <property type="evidence" value="ECO:0007669"/>
    <property type="project" value="InterPro"/>
</dbReference>
<dbReference type="InterPro" id="IPR050921">
    <property type="entry name" value="T4SS_GSP_E_ATPase"/>
</dbReference>
<proteinExistence type="inferred from homology"/>
<sequence length="473" mass="51006">MAKEIEFADDAPSFAHSQQFQDIKNAAHEHLLTRIEELGSEFGRWSRNAINQFVDLEMDSFVRLRRIPINESEVRLIAEALTKELAGFGPIEDLLADPAVEDILINGYNDVYVSRHGILTRIQVRFADNAHLLRIVRRILAPIGRRLDESNPMVDARLPNGGRVNVVIEPLSIDGPIVSIRKFRKDPMRPDDLLGNGTYSPEIGALLEAAVAARCNVLVSGGTSSGKTSLLNALAFHIPEPERVVTIEDTAELSLNHPHVVRLESRPGGFDGSGIVTIRDLLRNTLRMRPDRIIVGEVRGGEVLEMLQAMNTGHDGSMGTVHASSPRECLYRLEMLAGFAGFQGTESSLRRQIANAIDFIVQIGRLSNGRRRILSVTEVTGLSDNIIATQELYRYEPILTAEGDELDNWVSLGIHPHSPKLARFRQALGGGEAGSAFGNAGFGGSGGGGFGGGGFGGGSGGFGGGGFGGGFNV</sequence>
<evidence type="ECO:0000256" key="1">
    <source>
        <dbReference type="ARBA" id="ARBA00006611"/>
    </source>
</evidence>
<dbReference type="Gene3D" id="3.40.50.300">
    <property type="entry name" value="P-loop containing nucleotide triphosphate hydrolases"/>
    <property type="match status" value="1"/>
</dbReference>
<protein>
    <submittedName>
        <fullName evidence="3">CpaF family protein</fullName>
    </submittedName>
</protein>
<evidence type="ECO:0000313" key="3">
    <source>
        <dbReference type="EMBL" id="TFE44547.1"/>
    </source>
</evidence>
<dbReference type="EMBL" id="SNVI01000001">
    <property type="protein sequence ID" value="TFE44547.1"/>
    <property type="molecule type" value="Genomic_DNA"/>
</dbReference>
<dbReference type="RefSeq" id="WP_134456369.1">
    <property type="nucleotide sequence ID" value="NZ_JBHMFL010000136.1"/>
</dbReference>
<organism evidence="3 4">
    <name type="scientific">Paraburkholderia dipogonis</name>
    <dbReference type="NCBI Taxonomy" id="1211383"/>
    <lineage>
        <taxon>Bacteria</taxon>
        <taxon>Pseudomonadati</taxon>
        <taxon>Pseudomonadota</taxon>
        <taxon>Betaproteobacteria</taxon>
        <taxon>Burkholderiales</taxon>
        <taxon>Burkholderiaceae</taxon>
        <taxon>Paraburkholderia</taxon>
    </lineage>
</organism>
<comment type="similarity">
    <text evidence="1">Belongs to the GSP E family.</text>
</comment>
<evidence type="ECO:0000259" key="2">
    <source>
        <dbReference type="Pfam" id="PF00437"/>
    </source>
</evidence>
<dbReference type="PANTHER" id="PTHR30486:SF15">
    <property type="entry name" value="TYPE II_IV SECRETION SYSTEM ATPASE"/>
    <property type="match status" value="1"/>
</dbReference>
<reference evidence="3 4" key="1">
    <citation type="submission" date="2019-03" db="EMBL/GenBank/DDBJ databases">
        <title>Complete Genome Sequence of Paraburkholderia dipogonis ICMP 19430T, a Nitrogen-fixing Symbiont of the South African Invasive Legume Dipogon lignosus in New Zealand.</title>
        <authorList>
            <person name="De Meyer S.E."/>
        </authorList>
    </citation>
    <scope>NUCLEOTIDE SEQUENCE [LARGE SCALE GENOMIC DNA]</scope>
    <source>
        <strain evidence="3 4">ICMP 19430</strain>
    </source>
</reference>
<dbReference type="CDD" id="cd01130">
    <property type="entry name" value="VirB11-like_ATPase"/>
    <property type="match status" value="1"/>
</dbReference>
<feature type="domain" description="Bacterial type II secretion system protein E" evidence="2">
    <location>
        <begin position="85"/>
        <end position="363"/>
    </location>
</feature>
<accession>A0A4Y8N404</accession>
<dbReference type="InterPro" id="IPR001482">
    <property type="entry name" value="T2SS/T4SS_dom"/>
</dbReference>
<name>A0A4Y8N404_9BURK</name>
<dbReference type="AlphaFoldDB" id="A0A4Y8N404"/>
<gene>
    <name evidence="3" type="ORF">E2553_05625</name>
</gene>
<dbReference type="Pfam" id="PF00437">
    <property type="entry name" value="T2SSE"/>
    <property type="match status" value="1"/>
</dbReference>
<dbReference type="SUPFAM" id="SSF52540">
    <property type="entry name" value="P-loop containing nucleoside triphosphate hydrolases"/>
    <property type="match status" value="1"/>
</dbReference>
<comment type="caution">
    <text evidence="3">The sequence shown here is derived from an EMBL/GenBank/DDBJ whole genome shotgun (WGS) entry which is preliminary data.</text>
</comment>